<name>A0A1W0WUE6_HYPEX</name>
<dbReference type="AlphaFoldDB" id="A0A1W0WUE6"/>
<comment type="caution">
    <text evidence="2">The sequence shown here is derived from an EMBL/GenBank/DDBJ whole genome shotgun (WGS) entry which is preliminary data.</text>
</comment>
<dbReference type="OrthoDB" id="2820488at2759"/>
<reference evidence="3" key="1">
    <citation type="submission" date="2017-01" db="EMBL/GenBank/DDBJ databases">
        <title>Comparative genomics of anhydrobiosis in the tardigrade Hypsibius dujardini.</title>
        <authorList>
            <person name="Yoshida Y."/>
            <person name="Koutsovoulos G."/>
            <person name="Laetsch D."/>
            <person name="Stevens L."/>
            <person name="Kumar S."/>
            <person name="Horikawa D."/>
            <person name="Ishino K."/>
            <person name="Komine S."/>
            <person name="Tomita M."/>
            <person name="Blaxter M."/>
            <person name="Arakawa K."/>
        </authorList>
    </citation>
    <scope>NUCLEOTIDE SEQUENCE [LARGE SCALE GENOMIC DNA]</scope>
    <source>
        <strain evidence="3">Z151</strain>
    </source>
</reference>
<organism evidence="2 3">
    <name type="scientific">Hypsibius exemplaris</name>
    <name type="common">Freshwater tardigrade</name>
    <dbReference type="NCBI Taxonomy" id="2072580"/>
    <lineage>
        <taxon>Eukaryota</taxon>
        <taxon>Metazoa</taxon>
        <taxon>Ecdysozoa</taxon>
        <taxon>Tardigrada</taxon>
        <taxon>Eutardigrada</taxon>
        <taxon>Parachela</taxon>
        <taxon>Hypsibioidea</taxon>
        <taxon>Hypsibiidae</taxon>
        <taxon>Hypsibius</taxon>
    </lineage>
</organism>
<dbReference type="SUPFAM" id="SSF54427">
    <property type="entry name" value="NTF2-like"/>
    <property type="match status" value="2"/>
</dbReference>
<feature type="chain" id="PRO_5012935592" description="SnoaL-like domain-containing protein" evidence="1">
    <location>
        <begin position="21"/>
        <end position="540"/>
    </location>
</feature>
<dbReference type="GO" id="GO:0008237">
    <property type="term" value="F:metallopeptidase activity"/>
    <property type="evidence" value="ECO:0007669"/>
    <property type="project" value="InterPro"/>
</dbReference>
<dbReference type="InterPro" id="IPR024079">
    <property type="entry name" value="MetalloPept_cat_dom_sf"/>
</dbReference>
<evidence type="ECO:0008006" key="4">
    <source>
        <dbReference type="Google" id="ProtNLM"/>
    </source>
</evidence>
<evidence type="ECO:0000256" key="1">
    <source>
        <dbReference type="SAM" id="SignalP"/>
    </source>
</evidence>
<sequence>MTFLLTITCFMALTVTSGRAGLINAPDSGVGPWGSRNIRYKWLGKDVGEIAMLKDAMAQISLDTGYCINFTDITASSSPDRAYLQIKPVNPGTTMCYSRAGYAGNQSVATCGPQTMVAFSSRTGNPIGACLDSKREAMRLLTRVLGVMDEFRKPSRNTVMTFPKGFQPGLEQLNLLSRYVEHYDIFGVERVNEEYPDAVDATPGVFDALSVTMVSGTRYAADPKKPVFTVAGNVKVGDLARLSLLDCKTVTKLYGCSSAVCIDPYAGGISMTVPPMPRPTNPVPAGTNKKLQVVNFLKAFETGAQEPLSVINPNKFIEHDPAGFDGLAGVKGLQKALNGTARVNTVRVFQDGDYVFTHTDYDFFGPKFAFDILRFEGDHIVEHWDNLQTKPTQPNPSGHTMIDGPTQPESNVPTSVVCSNKEAVRKFLEDVFVNGRIDRLENYLDFSVVQHNPLMGDGLMGWLNGTRTAAKEGRSLKYTRVYLVLGDGNFVLTQSEGLQAVQPVAIYDLFRLKNGRIAEHWDVIQEIPPVEKFNHKNGKF</sequence>
<protein>
    <recommendedName>
        <fullName evidence="4">SnoaL-like domain-containing protein</fullName>
    </recommendedName>
</protein>
<proteinExistence type="predicted"/>
<dbReference type="Proteomes" id="UP000192578">
    <property type="component" value="Unassembled WGS sequence"/>
</dbReference>
<dbReference type="EMBL" id="MTYJ01000045">
    <property type="protein sequence ID" value="OQV18825.1"/>
    <property type="molecule type" value="Genomic_DNA"/>
</dbReference>
<feature type="signal peptide" evidence="1">
    <location>
        <begin position="1"/>
        <end position="20"/>
    </location>
</feature>
<keyword evidence="1" id="KW-0732">Signal</keyword>
<dbReference type="Gene3D" id="3.40.390.10">
    <property type="entry name" value="Collagenase (Catalytic Domain)"/>
    <property type="match status" value="1"/>
</dbReference>
<dbReference type="InterPro" id="IPR032710">
    <property type="entry name" value="NTF2-like_dom_sf"/>
</dbReference>
<accession>A0A1W0WUE6</accession>
<gene>
    <name evidence="2" type="ORF">BV898_07082</name>
</gene>
<evidence type="ECO:0000313" key="2">
    <source>
        <dbReference type="EMBL" id="OQV18825.1"/>
    </source>
</evidence>
<dbReference type="Gene3D" id="3.10.450.50">
    <property type="match status" value="2"/>
</dbReference>
<evidence type="ECO:0000313" key="3">
    <source>
        <dbReference type="Proteomes" id="UP000192578"/>
    </source>
</evidence>
<keyword evidence="3" id="KW-1185">Reference proteome</keyword>